<comment type="caution">
    <text evidence="1">The sequence shown here is derived from an EMBL/GenBank/DDBJ whole genome shotgun (WGS) entry which is preliminary data.</text>
</comment>
<dbReference type="EMBL" id="JACBKZ010000013">
    <property type="protein sequence ID" value="KAF5936428.1"/>
    <property type="molecule type" value="Genomic_DNA"/>
</dbReference>
<evidence type="ECO:0000313" key="1">
    <source>
        <dbReference type="EMBL" id="KAF5936428.1"/>
    </source>
</evidence>
<protein>
    <submittedName>
        <fullName evidence="1">Uncharacterized protein</fullName>
    </submittedName>
</protein>
<gene>
    <name evidence="1" type="ORF">HYC85_027557</name>
</gene>
<dbReference type="AlphaFoldDB" id="A0A7J7GAD1"/>
<evidence type="ECO:0000313" key="2">
    <source>
        <dbReference type="Proteomes" id="UP000593564"/>
    </source>
</evidence>
<reference evidence="2" key="1">
    <citation type="journal article" date="2020" name="Nat. Commun.">
        <title>Genome assembly of wild tea tree DASZ reveals pedigree and selection history of tea varieties.</title>
        <authorList>
            <person name="Zhang W."/>
            <person name="Zhang Y."/>
            <person name="Qiu H."/>
            <person name="Guo Y."/>
            <person name="Wan H."/>
            <person name="Zhang X."/>
            <person name="Scossa F."/>
            <person name="Alseekh S."/>
            <person name="Zhang Q."/>
            <person name="Wang P."/>
            <person name="Xu L."/>
            <person name="Schmidt M.H."/>
            <person name="Jia X."/>
            <person name="Li D."/>
            <person name="Zhu A."/>
            <person name="Guo F."/>
            <person name="Chen W."/>
            <person name="Ni D."/>
            <person name="Usadel B."/>
            <person name="Fernie A.R."/>
            <person name="Wen W."/>
        </authorList>
    </citation>
    <scope>NUCLEOTIDE SEQUENCE [LARGE SCALE GENOMIC DNA]</scope>
    <source>
        <strain evidence="2">cv. G240</strain>
    </source>
</reference>
<reference evidence="1 2" key="2">
    <citation type="submission" date="2020-07" db="EMBL/GenBank/DDBJ databases">
        <title>Genome assembly of wild tea tree DASZ reveals pedigree and selection history of tea varieties.</title>
        <authorList>
            <person name="Zhang W."/>
        </authorList>
    </citation>
    <scope>NUCLEOTIDE SEQUENCE [LARGE SCALE GENOMIC DNA]</scope>
    <source>
        <strain evidence="2">cv. G240</strain>
        <tissue evidence="1">Leaf</tissue>
    </source>
</reference>
<sequence>MGFLKFKRIHSNLELVIDLGLKKKTKRKETQSVNEATIAAVHFLCNPDDQGDNGPDIRPVVRSTGRATGRSTSQCKLRLFLKPQLGMEEDHPGTSSGGPHFHRPHKIMKSVQFFTLEKQRRERNADRRSSSSQLVARRPIVQLVARRPINPLPIYIPWSSRANLSRVSNCVEAPLLHVHIVLTRGMSTTDGILEELLNVEVELQDVQDHIKILLDRQEKLYERQSELKALLEDCDAPGSPRNDGTAVTVENWSGPFEWDSQVDDLRFNIFGISNYRANQREVSAISGVRLIFLETTFPPLRPVYVDRAKLD</sequence>
<keyword evidence="2" id="KW-1185">Reference proteome</keyword>
<name>A0A7J7GAD1_CAMSI</name>
<organism evidence="1 2">
    <name type="scientific">Camellia sinensis</name>
    <name type="common">Tea plant</name>
    <name type="synonym">Thea sinensis</name>
    <dbReference type="NCBI Taxonomy" id="4442"/>
    <lineage>
        <taxon>Eukaryota</taxon>
        <taxon>Viridiplantae</taxon>
        <taxon>Streptophyta</taxon>
        <taxon>Embryophyta</taxon>
        <taxon>Tracheophyta</taxon>
        <taxon>Spermatophyta</taxon>
        <taxon>Magnoliopsida</taxon>
        <taxon>eudicotyledons</taxon>
        <taxon>Gunneridae</taxon>
        <taxon>Pentapetalae</taxon>
        <taxon>asterids</taxon>
        <taxon>Ericales</taxon>
        <taxon>Theaceae</taxon>
        <taxon>Camellia</taxon>
    </lineage>
</organism>
<proteinExistence type="predicted"/>
<accession>A0A7J7GAD1</accession>
<dbReference type="Proteomes" id="UP000593564">
    <property type="component" value="Unassembled WGS sequence"/>
</dbReference>